<evidence type="ECO:0000256" key="6">
    <source>
        <dbReference type="ARBA" id="ARBA00022603"/>
    </source>
</evidence>
<evidence type="ECO:0000256" key="12">
    <source>
        <dbReference type="ARBA" id="ARBA00023098"/>
    </source>
</evidence>
<comment type="pathway">
    <text evidence="3">Sphingolipid metabolism.</text>
</comment>
<evidence type="ECO:0000256" key="7">
    <source>
        <dbReference type="ARBA" id="ARBA00022679"/>
    </source>
</evidence>
<evidence type="ECO:0000256" key="15">
    <source>
        <dbReference type="SAM" id="MobiDB-lite"/>
    </source>
</evidence>
<evidence type="ECO:0000256" key="5">
    <source>
        <dbReference type="ARBA" id="ARBA00022516"/>
    </source>
</evidence>
<evidence type="ECO:0000256" key="13">
    <source>
        <dbReference type="ARBA" id="ARBA00023136"/>
    </source>
</evidence>
<dbReference type="GO" id="GO:0006665">
    <property type="term" value="P:sphingolipid metabolic process"/>
    <property type="evidence" value="ECO:0007669"/>
    <property type="project" value="UniProtKB-KW"/>
</dbReference>
<dbReference type="GO" id="GO:0016020">
    <property type="term" value="C:membrane"/>
    <property type="evidence" value="ECO:0007669"/>
    <property type="project" value="UniProtKB-SubCell"/>
</dbReference>
<keyword evidence="18" id="KW-1185">Reference proteome</keyword>
<evidence type="ECO:0000256" key="4">
    <source>
        <dbReference type="ARBA" id="ARBA00010815"/>
    </source>
</evidence>
<comment type="pathway">
    <text evidence="2">Lipid metabolism; sphingolipid metabolism.</text>
</comment>
<gene>
    <name evidence="17" type="ORF">P154DRAFT_617807</name>
</gene>
<dbReference type="EC" id="2.1.1.317" evidence="14"/>
<dbReference type="CDD" id="cd02440">
    <property type="entry name" value="AdoMet_MTases"/>
    <property type="match status" value="1"/>
</dbReference>
<evidence type="ECO:0000313" key="18">
    <source>
        <dbReference type="Proteomes" id="UP000799779"/>
    </source>
</evidence>
<dbReference type="Gene3D" id="3.40.50.150">
    <property type="entry name" value="Vaccinia Virus protein VP39"/>
    <property type="match status" value="1"/>
</dbReference>
<dbReference type="OrthoDB" id="412182at2759"/>
<evidence type="ECO:0000256" key="9">
    <source>
        <dbReference type="ARBA" id="ARBA00022692"/>
    </source>
</evidence>
<keyword evidence="7 17" id="KW-0808">Transferase</keyword>
<keyword evidence="5" id="KW-0444">Lipid biosynthesis</keyword>
<reference evidence="17" key="1">
    <citation type="journal article" date="2020" name="Stud. Mycol.">
        <title>101 Dothideomycetes genomes: a test case for predicting lifestyles and emergence of pathogens.</title>
        <authorList>
            <person name="Haridas S."/>
            <person name="Albert R."/>
            <person name="Binder M."/>
            <person name="Bloem J."/>
            <person name="Labutti K."/>
            <person name="Salamov A."/>
            <person name="Andreopoulos B."/>
            <person name="Baker S."/>
            <person name="Barry K."/>
            <person name="Bills G."/>
            <person name="Bluhm B."/>
            <person name="Cannon C."/>
            <person name="Castanera R."/>
            <person name="Culley D."/>
            <person name="Daum C."/>
            <person name="Ezra D."/>
            <person name="Gonzalez J."/>
            <person name="Henrissat B."/>
            <person name="Kuo A."/>
            <person name="Liang C."/>
            <person name="Lipzen A."/>
            <person name="Lutzoni F."/>
            <person name="Magnuson J."/>
            <person name="Mondo S."/>
            <person name="Nolan M."/>
            <person name="Ohm R."/>
            <person name="Pangilinan J."/>
            <person name="Park H.-J."/>
            <person name="Ramirez L."/>
            <person name="Alfaro M."/>
            <person name="Sun H."/>
            <person name="Tritt A."/>
            <person name="Yoshinaga Y."/>
            <person name="Zwiers L.-H."/>
            <person name="Turgeon B."/>
            <person name="Goodwin S."/>
            <person name="Spatafora J."/>
            <person name="Crous P."/>
            <person name="Grigoriev I."/>
        </authorList>
    </citation>
    <scope>NUCLEOTIDE SEQUENCE</scope>
    <source>
        <strain evidence="17">CBS 123094</strain>
    </source>
</reference>
<dbReference type="InterPro" id="IPR029063">
    <property type="entry name" value="SAM-dependent_MTases_sf"/>
</dbReference>
<dbReference type="Proteomes" id="UP000799779">
    <property type="component" value="Unassembled WGS sequence"/>
</dbReference>
<comment type="subcellular location">
    <subcellularLocation>
        <location evidence="1">Membrane</location>
        <topology evidence="1">Multi-pass membrane protein</topology>
    </subcellularLocation>
</comment>
<dbReference type="InterPro" id="IPR052290">
    <property type="entry name" value="Sphingo_C9-MT"/>
</dbReference>
<keyword evidence="12" id="KW-0443">Lipid metabolism</keyword>
<dbReference type="EMBL" id="ML977572">
    <property type="protein sequence ID" value="KAF2003557.1"/>
    <property type="molecule type" value="Genomic_DNA"/>
</dbReference>
<sequence>MSSTSSEENFEWIETPPAPSSTSPPFDCGVRTTSYPAIANAPLPADSNGADQFSNKLLISLLTLVPGYMAYKVGGGLKTWIFFALIVDLPILAAFWIITSEYAPRKNEKAKFPGKPIEHYLTFKKEEDRNTYHGKKVIPMETFQEKYFDGEVELKGDMLEILELRHDWANFRFTFGLIKHFLFGMIPEMIMHTRSQDEEQVRDHYDRGDDFYGWFLGPRMIYTSGIISDIHKEESLEQLQDNKMSVVCEKIGLQEGERMLDIGCGWGTLSKFASVNYGAHVTGITLGRNQTAWGNNGLRKNGIEDSQSRILCMDYRDIPVPEGKYNKITCLEMAEHVGVRHLGSFFRQVHDMLDDDGVFFLQIAGLRKAWQFEDFTWGLFMNKYVFPGADASTPLGFVIDKLEGSGFEVKMVDTVGVHYSATLWRWYRNWIGNKEKVVGKYGARWFRIWEYFLAYSTIASRQGTATCFQITLVKNINSTHRVEGIATQFSLSAALEASKAKLGLKNKLK</sequence>
<dbReference type="Pfam" id="PF02353">
    <property type="entry name" value="CMAS"/>
    <property type="match status" value="1"/>
</dbReference>
<dbReference type="PANTHER" id="PTHR45197:SF1">
    <property type="entry name" value="SPHINGOLIPID C9-METHYLTRANSFERASE A-RELATED"/>
    <property type="match status" value="1"/>
</dbReference>
<evidence type="ECO:0000256" key="8">
    <source>
        <dbReference type="ARBA" id="ARBA00022691"/>
    </source>
</evidence>
<accession>A0A6A5WPU0</accession>
<evidence type="ECO:0000256" key="2">
    <source>
        <dbReference type="ARBA" id="ARBA00004760"/>
    </source>
</evidence>
<dbReference type="SUPFAM" id="SSF53335">
    <property type="entry name" value="S-adenosyl-L-methionine-dependent methyltransferases"/>
    <property type="match status" value="1"/>
</dbReference>
<keyword evidence="13 16" id="KW-0472">Membrane</keyword>
<evidence type="ECO:0000256" key="16">
    <source>
        <dbReference type="SAM" id="Phobius"/>
    </source>
</evidence>
<evidence type="ECO:0000256" key="1">
    <source>
        <dbReference type="ARBA" id="ARBA00004141"/>
    </source>
</evidence>
<evidence type="ECO:0000256" key="3">
    <source>
        <dbReference type="ARBA" id="ARBA00004991"/>
    </source>
</evidence>
<comment type="similarity">
    <text evidence="4">Belongs to the CFA/CMAS family.</text>
</comment>
<feature type="transmembrane region" description="Helical" evidence="16">
    <location>
        <begin position="80"/>
        <end position="99"/>
    </location>
</feature>
<evidence type="ECO:0000313" key="17">
    <source>
        <dbReference type="EMBL" id="KAF2003557.1"/>
    </source>
</evidence>
<keyword evidence="11 16" id="KW-1133">Transmembrane helix</keyword>
<organism evidence="17 18">
    <name type="scientific">Amniculicola lignicola CBS 123094</name>
    <dbReference type="NCBI Taxonomy" id="1392246"/>
    <lineage>
        <taxon>Eukaryota</taxon>
        <taxon>Fungi</taxon>
        <taxon>Dikarya</taxon>
        <taxon>Ascomycota</taxon>
        <taxon>Pezizomycotina</taxon>
        <taxon>Dothideomycetes</taxon>
        <taxon>Pleosporomycetidae</taxon>
        <taxon>Pleosporales</taxon>
        <taxon>Amniculicolaceae</taxon>
        <taxon>Amniculicola</taxon>
    </lineage>
</organism>
<feature type="region of interest" description="Disordered" evidence="15">
    <location>
        <begin position="1"/>
        <end position="25"/>
    </location>
</feature>
<evidence type="ECO:0000256" key="11">
    <source>
        <dbReference type="ARBA" id="ARBA00022989"/>
    </source>
</evidence>
<keyword evidence="10" id="KW-0746">Sphingolipid metabolism</keyword>
<keyword evidence="8" id="KW-0949">S-adenosyl-L-methionine</keyword>
<evidence type="ECO:0000256" key="14">
    <source>
        <dbReference type="ARBA" id="ARBA00039020"/>
    </source>
</evidence>
<dbReference type="GO" id="GO:0032259">
    <property type="term" value="P:methylation"/>
    <property type="evidence" value="ECO:0007669"/>
    <property type="project" value="UniProtKB-KW"/>
</dbReference>
<keyword evidence="9 16" id="KW-0812">Transmembrane</keyword>
<keyword evidence="6 17" id="KW-0489">Methyltransferase</keyword>
<evidence type="ECO:0000256" key="10">
    <source>
        <dbReference type="ARBA" id="ARBA00022919"/>
    </source>
</evidence>
<dbReference type="PANTHER" id="PTHR45197">
    <property type="entry name" value="SYNTHASE, PUTATIVE (AFU_ORTHOLOGUE AFUA_7G04190)-RELATED"/>
    <property type="match status" value="1"/>
</dbReference>
<protein>
    <recommendedName>
        <fullName evidence="14">sphingolipid C(9)-methyltransferase</fullName>
        <ecNumber evidence="14">2.1.1.317</ecNumber>
    </recommendedName>
</protein>
<dbReference type="GO" id="GO:0008168">
    <property type="term" value="F:methyltransferase activity"/>
    <property type="evidence" value="ECO:0007669"/>
    <property type="project" value="UniProtKB-KW"/>
</dbReference>
<dbReference type="AlphaFoldDB" id="A0A6A5WPU0"/>
<name>A0A6A5WPU0_9PLEO</name>
<proteinExistence type="inferred from homology"/>